<evidence type="ECO:0000259" key="2">
    <source>
        <dbReference type="Pfam" id="PF12770"/>
    </source>
</evidence>
<dbReference type="Proteomes" id="UP000541558">
    <property type="component" value="Unassembled WGS sequence"/>
</dbReference>
<feature type="region of interest" description="Disordered" evidence="1">
    <location>
        <begin position="1006"/>
        <end position="1063"/>
    </location>
</feature>
<sequence length="1362" mass="151823">MMYLENITVECAQDDIHLLTPFQEEKLILMIHILGGREWAEVVLRRTAATTWTCDDRSIRLFDGTPNLWMVLLAESCNGIGHICQYWRELRELEEKVHFGAHAVTKVFDIERSESARFTFEANLQSSSSIQVALADSLESLDGAANYFYRRYTRDGGRGLIENAIEAWEAILDRDDSETTPILRFLALALLDRFMEDEDSDPQDIKRAVSLMQEVRSRTPTTHALHAFVLEDLGRCLAEYAIHTDNWRDLDICISVQRDALKATPTDDSLRRAKRLFNLASSLIRRSIEFRTNLAHIQEGLKLAKESLELTPADSRELPRRMGLLSSALEMRFRFSGDLEDINEAIAQLQMAYKLIPTEDLTERIKVLSRLGTLFLARYEATNRLSDVRFSIATISEAIELTPTDDPQLPQLLTSLGASLTKSFYRTDDLSEIQSSISVLEQAISLTPQSHPMLPTRHDLLGSALEYSFNISRELGDIQASISSHRKSIQLTPAGHLMLGRRLSGLARALIMRSKVTGEVVDIQEVIVALENRIKELSEGHEELPNLLYELGSIIMRCFHELHLPEDLEKGVDAFERAIKLAPRGLSQIADWYNDLGEAYVWRSELSQNAQYQVAAVEAKRKAVQMTPTTHGVRPVFLNSFGMCLGRLFDFTGDIALIEEAIASQREAVTLVDEGHAGLPTWYSRLAESFDRKFSQTMVEADIREAIAAQTKACDLVPEGNFDYPSYRRALGEIYLKLYKHTHDEDVLRQTIAVFKVAAMSPVGLASERIRASQRWGTYSRSFDFQSTLDSFDRTIDLLGVFIGLEQSQSRRQSNIQHISGVALSAFAAACEGGQVEKGLEWLERGRCLVWSQLNNLRTPLDDLRAVDEALADRVLEISKALDASGAQSELTNIDLENIMSDAPMSTKPGREHTDLTVEWNRLVAAVRTKPGFEHFLQATPVSTLLQNIPTHGTVVIINMHATRCDALALQSGRDPKLIPLACFSMAKAKSMSVQVREQLGMRGVKVRGYEDERPSGEGDGRGGPSEEDGSWEDESGHGPGDGNRSDVEVEDPGFRATRVARRKKAGMTQTLRELWTLVVRPIFNALELTDKSAPRERIWWLATGPLVFLPLHAAGDYQTGSGAASDFAVSSYIPNISILTSRTKGSHTSYHNNVGVFMVSQPKTPGQSPLPGTTQEVKAIQPVFDMHQLRNAWIEGEEVTTKVTMENMAQYSCIHMACHAVQDDEEPLSSGFFLQDGRLKLSTIIKNNLKTADLAFLSACQTSKGDETLSEEAVHLAAGMLAAGYRGVVGTMWSIRDQYAPTVAQNFYKELFNLTEMNGGAGLNGVHAAAALHFAVQQLRAELGDSEDALLTWVPYVHFGL</sequence>
<protein>
    <recommendedName>
        <fullName evidence="2">CHAT domain-containing protein</fullName>
    </recommendedName>
</protein>
<dbReference type="SUPFAM" id="SSF48452">
    <property type="entry name" value="TPR-like"/>
    <property type="match status" value="1"/>
</dbReference>
<dbReference type="InterPro" id="IPR024983">
    <property type="entry name" value="CHAT_dom"/>
</dbReference>
<dbReference type="Gene3D" id="1.25.40.10">
    <property type="entry name" value="Tetratricopeptide repeat domain"/>
    <property type="match status" value="2"/>
</dbReference>
<name>A0A8H5B966_9AGAR</name>
<gene>
    <name evidence="3" type="ORF">D9611_014120</name>
</gene>
<reference evidence="3 4" key="1">
    <citation type="journal article" date="2020" name="ISME J.">
        <title>Uncovering the hidden diversity of litter-decomposition mechanisms in mushroom-forming fungi.</title>
        <authorList>
            <person name="Floudas D."/>
            <person name="Bentzer J."/>
            <person name="Ahren D."/>
            <person name="Johansson T."/>
            <person name="Persson P."/>
            <person name="Tunlid A."/>
        </authorList>
    </citation>
    <scope>NUCLEOTIDE SEQUENCE [LARGE SCALE GENOMIC DNA]</scope>
    <source>
        <strain evidence="3 4">CBS 175.51</strain>
    </source>
</reference>
<proteinExistence type="predicted"/>
<evidence type="ECO:0000256" key="1">
    <source>
        <dbReference type="SAM" id="MobiDB-lite"/>
    </source>
</evidence>
<dbReference type="EMBL" id="JAACJK010000174">
    <property type="protein sequence ID" value="KAF5319085.1"/>
    <property type="molecule type" value="Genomic_DNA"/>
</dbReference>
<keyword evidence="4" id="KW-1185">Reference proteome</keyword>
<dbReference type="Pfam" id="PF12770">
    <property type="entry name" value="CHAT"/>
    <property type="match status" value="1"/>
</dbReference>
<accession>A0A8H5B966</accession>
<comment type="caution">
    <text evidence="3">The sequence shown here is derived from an EMBL/GenBank/DDBJ whole genome shotgun (WGS) entry which is preliminary data.</text>
</comment>
<feature type="compositionally biased region" description="Basic and acidic residues" evidence="1">
    <location>
        <begin position="1008"/>
        <end position="1021"/>
    </location>
</feature>
<dbReference type="InterPro" id="IPR011990">
    <property type="entry name" value="TPR-like_helical_dom_sf"/>
</dbReference>
<dbReference type="OrthoDB" id="9991317at2759"/>
<feature type="domain" description="CHAT" evidence="2">
    <location>
        <begin position="1070"/>
        <end position="1361"/>
    </location>
</feature>
<organism evidence="3 4">
    <name type="scientific">Ephemerocybe angulata</name>
    <dbReference type="NCBI Taxonomy" id="980116"/>
    <lineage>
        <taxon>Eukaryota</taxon>
        <taxon>Fungi</taxon>
        <taxon>Dikarya</taxon>
        <taxon>Basidiomycota</taxon>
        <taxon>Agaricomycotina</taxon>
        <taxon>Agaricomycetes</taxon>
        <taxon>Agaricomycetidae</taxon>
        <taxon>Agaricales</taxon>
        <taxon>Agaricineae</taxon>
        <taxon>Psathyrellaceae</taxon>
        <taxon>Ephemerocybe</taxon>
    </lineage>
</organism>
<evidence type="ECO:0000313" key="3">
    <source>
        <dbReference type="EMBL" id="KAF5319085.1"/>
    </source>
</evidence>
<evidence type="ECO:0000313" key="4">
    <source>
        <dbReference type="Proteomes" id="UP000541558"/>
    </source>
</evidence>